<keyword evidence="2" id="KW-0285">Flavoprotein</keyword>
<comment type="similarity">
    <text evidence="6">Belongs to the L2HGDH family.</text>
</comment>
<evidence type="ECO:0000256" key="3">
    <source>
        <dbReference type="ARBA" id="ARBA00022827"/>
    </source>
</evidence>
<gene>
    <name evidence="10" type="ORF">EXIGLDRAFT_599515</name>
</gene>
<evidence type="ECO:0000259" key="9">
    <source>
        <dbReference type="Pfam" id="PF01266"/>
    </source>
</evidence>
<dbReference type="GO" id="GO:0047545">
    <property type="term" value="F:(S)-2-hydroxyglutarate dehydrogenase activity"/>
    <property type="evidence" value="ECO:0007669"/>
    <property type="project" value="UniProtKB-EC"/>
</dbReference>
<keyword evidence="4" id="KW-0560">Oxidoreductase</keyword>
<dbReference type="STRING" id="1314781.A0A165QN05"/>
<dbReference type="AlphaFoldDB" id="A0A165QN05"/>
<dbReference type="Gene3D" id="3.30.9.10">
    <property type="entry name" value="D-Amino Acid Oxidase, subunit A, domain 2"/>
    <property type="match status" value="1"/>
</dbReference>
<evidence type="ECO:0000256" key="1">
    <source>
        <dbReference type="ARBA" id="ARBA00001974"/>
    </source>
</evidence>
<evidence type="ECO:0000256" key="4">
    <source>
        <dbReference type="ARBA" id="ARBA00023002"/>
    </source>
</evidence>
<keyword evidence="3" id="KW-0274">FAD</keyword>
<organism evidence="10 11">
    <name type="scientific">Exidia glandulosa HHB12029</name>
    <dbReference type="NCBI Taxonomy" id="1314781"/>
    <lineage>
        <taxon>Eukaryota</taxon>
        <taxon>Fungi</taxon>
        <taxon>Dikarya</taxon>
        <taxon>Basidiomycota</taxon>
        <taxon>Agaricomycotina</taxon>
        <taxon>Agaricomycetes</taxon>
        <taxon>Auriculariales</taxon>
        <taxon>Exidiaceae</taxon>
        <taxon>Exidia</taxon>
    </lineage>
</organism>
<dbReference type="InterPro" id="IPR036188">
    <property type="entry name" value="FAD/NAD-bd_sf"/>
</dbReference>
<sequence length="433" mass="47109">MVRGLRAALNASGRYKFVAPEQEVDHVVIGAGVVGLAIAARLSRLYGDKSTVLLERHSSAGQETSSRNSEVIHAGIYYPPESLKTRLCLRGRALLKEHCETHGVPHAFPGKLVFATAEQRDYVSRLHSHSQSLSKYGSLYPMPRTELISGDEAREMQPDLAPDIAAALHSLDTGIVDSHTLMQSLEAQITDSEAGDLAYQTRVVRVDPQGEDGWVVQVDSGDSILARNLINSSGLSANLVLNALLPAQERIPMYFARGSYASYHGPGVAGVSKLLYPVPKARKDAQHAFHSLGTHLTLDLEGNIRFGPDLEWIEPPASDGAEFSEREEDIDFWAGYHRPEDSQEKLKAIYDAVREYLPGISLDGLQIDYAGIRPKLGGPGSAFEDFAFRVDHSSGMKGVGAPMVTMLGIESPGLTSALSIAEHVEGMLYPRKE</sequence>
<protein>
    <recommendedName>
        <fullName evidence="8">L-2-hydroxyglutarate dehydrogenase, mitochondrial</fullName>
        <ecNumber evidence="7">1.1.99.2</ecNumber>
    </recommendedName>
</protein>
<dbReference type="InterPro" id="IPR006076">
    <property type="entry name" value="FAD-dep_OxRdtase"/>
</dbReference>
<dbReference type="InParanoid" id="A0A165QN05"/>
<name>A0A165QN05_EXIGL</name>
<dbReference type="EMBL" id="KV425882">
    <property type="protein sequence ID" value="KZW03839.1"/>
    <property type="molecule type" value="Genomic_DNA"/>
</dbReference>
<accession>A0A165QN05</accession>
<reference evidence="10 11" key="1">
    <citation type="journal article" date="2016" name="Mol. Biol. Evol.">
        <title>Comparative Genomics of Early-Diverging Mushroom-Forming Fungi Provides Insights into the Origins of Lignocellulose Decay Capabilities.</title>
        <authorList>
            <person name="Nagy L.G."/>
            <person name="Riley R."/>
            <person name="Tritt A."/>
            <person name="Adam C."/>
            <person name="Daum C."/>
            <person name="Floudas D."/>
            <person name="Sun H."/>
            <person name="Yadav J.S."/>
            <person name="Pangilinan J."/>
            <person name="Larsson K.H."/>
            <person name="Matsuura K."/>
            <person name="Barry K."/>
            <person name="Labutti K."/>
            <person name="Kuo R."/>
            <person name="Ohm R.A."/>
            <person name="Bhattacharya S.S."/>
            <person name="Shirouzu T."/>
            <person name="Yoshinaga Y."/>
            <person name="Martin F.M."/>
            <person name="Grigoriev I.V."/>
            <person name="Hibbett D.S."/>
        </authorList>
    </citation>
    <scope>NUCLEOTIDE SEQUENCE [LARGE SCALE GENOMIC DNA]</scope>
    <source>
        <strain evidence="10 11">HHB12029</strain>
    </source>
</reference>
<evidence type="ECO:0000256" key="5">
    <source>
        <dbReference type="ARBA" id="ARBA00036066"/>
    </source>
</evidence>
<evidence type="ECO:0000256" key="2">
    <source>
        <dbReference type="ARBA" id="ARBA00022630"/>
    </source>
</evidence>
<dbReference type="PANTHER" id="PTHR43104:SF4">
    <property type="entry name" value="L-2-HYDROXYGLUTARATE DEHYDROGENASE, MITOCHONDRIAL"/>
    <property type="match status" value="1"/>
</dbReference>
<dbReference type="EC" id="1.1.99.2" evidence="7"/>
<keyword evidence="11" id="KW-1185">Reference proteome</keyword>
<dbReference type="Proteomes" id="UP000077266">
    <property type="component" value="Unassembled WGS sequence"/>
</dbReference>
<evidence type="ECO:0000256" key="7">
    <source>
        <dbReference type="ARBA" id="ARBA00038878"/>
    </source>
</evidence>
<evidence type="ECO:0000256" key="6">
    <source>
        <dbReference type="ARBA" id="ARBA00037941"/>
    </source>
</evidence>
<comment type="catalytic activity">
    <reaction evidence="5">
        <text>(S)-2-hydroxyglutarate + A = 2-oxoglutarate + AH2</text>
        <dbReference type="Rhea" id="RHEA:21252"/>
        <dbReference type="ChEBI" id="CHEBI:13193"/>
        <dbReference type="ChEBI" id="CHEBI:16782"/>
        <dbReference type="ChEBI" id="CHEBI:16810"/>
        <dbReference type="ChEBI" id="CHEBI:17499"/>
        <dbReference type="EC" id="1.1.99.2"/>
    </reaction>
</comment>
<comment type="cofactor">
    <cofactor evidence="1">
        <name>FAD</name>
        <dbReference type="ChEBI" id="CHEBI:57692"/>
    </cofactor>
</comment>
<feature type="domain" description="FAD dependent oxidoreductase" evidence="9">
    <location>
        <begin position="25"/>
        <end position="424"/>
    </location>
</feature>
<proteinExistence type="inferred from homology"/>
<evidence type="ECO:0000313" key="11">
    <source>
        <dbReference type="Proteomes" id="UP000077266"/>
    </source>
</evidence>
<dbReference type="PANTHER" id="PTHR43104">
    <property type="entry name" value="L-2-HYDROXYGLUTARATE DEHYDROGENASE, MITOCHONDRIAL"/>
    <property type="match status" value="1"/>
</dbReference>
<evidence type="ECO:0000256" key="8">
    <source>
        <dbReference type="ARBA" id="ARBA00041137"/>
    </source>
</evidence>
<dbReference type="OrthoDB" id="498204at2759"/>
<evidence type="ECO:0000313" key="10">
    <source>
        <dbReference type="EMBL" id="KZW03839.1"/>
    </source>
</evidence>
<dbReference type="Pfam" id="PF01266">
    <property type="entry name" value="DAO"/>
    <property type="match status" value="1"/>
</dbReference>
<dbReference type="Gene3D" id="3.50.50.60">
    <property type="entry name" value="FAD/NAD(P)-binding domain"/>
    <property type="match status" value="1"/>
</dbReference>
<dbReference type="SUPFAM" id="SSF51905">
    <property type="entry name" value="FAD/NAD(P)-binding domain"/>
    <property type="match status" value="1"/>
</dbReference>